<dbReference type="PROSITE" id="PS00122">
    <property type="entry name" value="CARBOXYLESTERASE_B_1"/>
    <property type="match status" value="1"/>
</dbReference>
<name>A0ABN5YM42_9MYCO</name>
<evidence type="ECO:0000256" key="3">
    <source>
        <dbReference type="RuleBase" id="RU361235"/>
    </source>
</evidence>
<evidence type="ECO:0000259" key="4">
    <source>
        <dbReference type="Pfam" id="PF00135"/>
    </source>
</evidence>
<dbReference type="Pfam" id="PF00135">
    <property type="entry name" value="COesterase"/>
    <property type="match status" value="1"/>
</dbReference>
<dbReference type="GO" id="GO:0016787">
    <property type="term" value="F:hydrolase activity"/>
    <property type="evidence" value="ECO:0007669"/>
    <property type="project" value="UniProtKB-KW"/>
</dbReference>
<evidence type="ECO:0000256" key="1">
    <source>
        <dbReference type="ARBA" id="ARBA00005964"/>
    </source>
</evidence>
<comment type="similarity">
    <text evidence="1 3">Belongs to the type-B carboxylesterase/lipase family.</text>
</comment>
<evidence type="ECO:0000313" key="5">
    <source>
        <dbReference type="EMBL" id="BBX82628.1"/>
    </source>
</evidence>
<dbReference type="EC" id="3.1.1.-" evidence="3"/>
<reference evidence="5 6" key="1">
    <citation type="journal article" date="2019" name="Emerg. Microbes Infect.">
        <title>Comprehensive subspecies identification of 175 nontuberculous mycobacteria species based on 7547 genomic profiles.</title>
        <authorList>
            <person name="Matsumoto Y."/>
            <person name="Kinjo T."/>
            <person name="Motooka D."/>
            <person name="Nabeya D."/>
            <person name="Jung N."/>
            <person name="Uechi K."/>
            <person name="Horii T."/>
            <person name="Iida T."/>
            <person name="Fujita J."/>
            <person name="Nakamura S."/>
        </authorList>
    </citation>
    <scope>NUCLEOTIDE SEQUENCE [LARGE SCALE GENOMIC DNA]</scope>
    <source>
        <strain evidence="5 6">JCM 15296</strain>
    </source>
</reference>
<keyword evidence="2 3" id="KW-0378">Hydrolase</keyword>
<dbReference type="Proteomes" id="UP000465609">
    <property type="component" value="Chromosome"/>
</dbReference>
<dbReference type="InterPro" id="IPR029058">
    <property type="entry name" value="AB_hydrolase_fold"/>
</dbReference>
<organism evidence="5 6">
    <name type="scientific">Mycolicibacterium aubagnense</name>
    <dbReference type="NCBI Taxonomy" id="319707"/>
    <lineage>
        <taxon>Bacteria</taxon>
        <taxon>Bacillati</taxon>
        <taxon>Actinomycetota</taxon>
        <taxon>Actinomycetes</taxon>
        <taxon>Mycobacteriales</taxon>
        <taxon>Mycobacteriaceae</taxon>
        <taxon>Mycolicibacterium</taxon>
    </lineage>
</organism>
<protein>
    <recommendedName>
        <fullName evidence="3">Carboxylic ester hydrolase</fullName>
        <ecNumber evidence="3">3.1.1.-</ecNumber>
    </recommendedName>
</protein>
<proteinExistence type="inferred from homology"/>
<evidence type="ECO:0000313" key="6">
    <source>
        <dbReference type="Proteomes" id="UP000465609"/>
    </source>
</evidence>
<dbReference type="EMBL" id="AP022577">
    <property type="protein sequence ID" value="BBX82628.1"/>
    <property type="molecule type" value="Genomic_DNA"/>
</dbReference>
<dbReference type="InterPro" id="IPR002018">
    <property type="entry name" value="CarbesteraseB"/>
</dbReference>
<keyword evidence="6" id="KW-1185">Reference proteome</keyword>
<dbReference type="InterPro" id="IPR050309">
    <property type="entry name" value="Type-B_Carboxylest/Lipase"/>
</dbReference>
<gene>
    <name evidence="5" type="ORF">MAUB_05010</name>
</gene>
<dbReference type="SUPFAM" id="SSF53474">
    <property type="entry name" value="alpha/beta-Hydrolases"/>
    <property type="match status" value="1"/>
</dbReference>
<evidence type="ECO:0000256" key="2">
    <source>
        <dbReference type="ARBA" id="ARBA00022801"/>
    </source>
</evidence>
<dbReference type="InterPro" id="IPR019826">
    <property type="entry name" value="Carboxylesterase_B_AS"/>
</dbReference>
<sequence length="502" mass="53465">MTLMPEVPTTAGFVRGRWEKSVAVFRGIPYAQTPLGPYRFARPVPPQGWDGVRDALVFGPPAPQTGAPASDVDTNWLTVNVWSPNLGTSGLPVMVWIHGGRYLEGHTANPHYNGAALAAAGVVVVSMNYRVGVEGFAYIAGAPNNRGLLDQIAALQWVHDNIAAFGGDPTNVTVFGQSAGAGSVAALLTMPASAGLFRRAIVQSLPGTFFTEELAAGVSAQIAKQLGARATAVELQHFSPHSLVAASHALLAKMPAFADSWGPMALTPTPFSPIVDGVTLSDAPWRLLASGAGHAIDLLVGHTRDEYSLFNPWRGKPVTARHLASTVKQLAPESCGPGDYQTAYPRATASQLYETVNADWLFRMPSEHLADAHHAGGGTARLFELSWSFNPDESASHSLDVLLVFGTLSHADITSHPTANPNAASEFERLSGAMRMDWVAFASNGDPGWAPYEPGTRITRVYGTDITDETYPEEASRRLWRDHRFTALVPITSGSGGDVSVP</sequence>
<feature type="domain" description="Carboxylesterase type B" evidence="4">
    <location>
        <begin position="5"/>
        <end position="447"/>
    </location>
</feature>
<accession>A0ABN5YM42</accession>
<dbReference type="PANTHER" id="PTHR11559">
    <property type="entry name" value="CARBOXYLESTERASE"/>
    <property type="match status" value="1"/>
</dbReference>
<dbReference type="Gene3D" id="3.40.50.1820">
    <property type="entry name" value="alpha/beta hydrolase"/>
    <property type="match status" value="1"/>
</dbReference>